<dbReference type="InterPro" id="IPR002575">
    <property type="entry name" value="Aminoglycoside_PTrfase"/>
</dbReference>
<evidence type="ECO:0000313" key="3">
    <source>
        <dbReference type="Proteomes" id="UP001225605"/>
    </source>
</evidence>
<organism evidence="2 3">
    <name type="scientific">Saccharothrix yanglingensis</name>
    <dbReference type="NCBI Taxonomy" id="659496"/>
    <lineage>
        <taxon>Bacteria</taxon>
        <taxon>Bacillati</taxon>
        <taxon>Actinomycetota</taxon>
        <taxon>Actinomycetes</taxon>
        <taxon>Pseudonocardiales</taxon>
        <taxon>Pseudonocardiaceae</taxon>
        <taxon>Saccharothrix</taxon>
    </lineage>
</organism>
<protein>
    <recommendedName>
        <fullName evidence="1">Aminoglycoside phosphotransferase domain-containing protein</fullName>
    </recommendedName>
</protein>
<proteinExistence type="predicted"/>
<dbReference type="Pfam" id="PF01636">
    <property type="entry name" value="APH"/>
    <property type="match status" value="1"/>
</dbReference>
<dbReference type="EMBL" id="NSDM01000012">
    <property type="protein sequence ID" value="MDQ2587296.1"/>
    <property type="molecule type" value="Genomic_DNA"/>
</dbReference>
<gene>
    <name evidence="2" type="ORF">CKY47_25590</name>
</gene>
<feature type="domain" description="Aminoglycoside phosphotransferase" evidence="1">
    <location>
        <begin position="46"/>
        <end position="252"/>
    </location>
</feature>
<evidence type="ECO:0000313" key="2">
    <source>
        <dbReference type="EMBL" id="MDQ2587296.1"/>
    </source>
</evidence>
<reference evidence="2 3" key="1">
    <citation type="submission" date="2017-06" db="EMBL/GenBank/DDBJ databases">
        <title>Cultured bacterium strain Saccharothrix yanglingensis Hhs.015.</title>
        <authorList>
            <person name="Xia Y."/>
        </authorList>
    </citation>
    <scope>NUCLEOTIDE SEQUENCE [LARGE SCALE GENOMIC DNA]</scope>
    <source>
        <strain evidence="2 3">Hhs.015</strain>
    </source>
</reference>
<keyword evidence="3" id="KW-1185">Reference proteome</keyword>
<dbReference type="RefSeq" id="WP_306748792.1">
    <property type="nucleotide sequence ID" value="NZ_NSDM01000012.1"/>
</dbReference>
<sequence length="300" mass="32773">MPDVSDVDKDQAAYRVLAAAGGQAGVPISGAELIRDGVNVLYRLPGDIIARIGPDGSRETATRLLHTSHWLARTGIPAVQALDDIGQPTMVDNRPVTWWVSIPEHRYATPAELGTVLKRLHTLAPPLSPPLPVLDPFAGLDEALTAAATLSEHDRTWLKDLLKRLHREYAQLQSGSPRCVVHGDAWQGNVAVPADGVPVLLDLDNLGLGLREWDLIPLAVDLTDFARVTSSEYAAFVDAYGGYDVTTWPGYRTLATTTELRWTAFALNKASTDSKTREQAHHRVACLKGEVRQPWSWTAL</sequence>
<evidence type="ECO:0000259" key="1">
    <source>
        <dbReference type="Pfam" id="PF01636"/>
    </source>
</evidence>
<comment type="caution">
    <text evidence="2">The sequence shown here is derived from an EMBL/GenBank/DDBJ whole genome shotgun (WGS) entry which is preliminary data.</text>
</comment>
<dbReference type="Proteomes" id="UP001225605">
    <property type="component" value="Unassembled WGS sequence"/>
</dbReference>
<dbReference type="Gene3D" id="3.90.1200.10">
    <property type="match status" value="1"/>
</dbReference>
<dbReference type="InterPro" id="IPR011009">
    <property type="entry name" value="Kinase-like_dom_sf"/>
</dbReference>
<accession>A0ABU0X591</accession>
<name>A0ABU0X591_9PSEU</name>
<dbReference type="SUPFAM" id="SSF56112">
    <property type="entry name" value="Protein kinase-like (PK-like)"/>
    <property type="match status" value="1"/>
</dbReference>